<name>A0A6A6TSL9_9PLEO</name>
<organism evidence="2 3">
    <name type="scientific">Lophiostoma macrostomum CBS 122681</name>
    <dbReference type="NCBI Taxonomy" id="1314788"/>
    <lineage>
        <taxon>Eukaryota</taxon>
        <taxon>Fungi</taxon>
        <taxon>Dikarya</taxon>
        <taxon>Ascomycota</taxon>
        <taxon>Pezizomycotina</taxon>
        <taxon>Dothideomycetes</taxon>
        <taxon>Pleosporomycetidae</taxon>
        <taxon>Pleosporales</taxon>
        <taxon>Lophiostomataceae</taxon>
        <taxon>Lophiostoma</taxon>
    </lineage>
</organism>
<dbReference type="EMBL" id="MU004291">
    <property type="protein sequence ID" value="KAF2661898.1"/>
    <property type="molecule type" value="Genomic_DNA"/>
</dbReference>
<comment type="similarity">
    <text evidence="1">Belongs to the tpcK family.</text>
</comment>
<evidence type="ECO:0000313" key="2">
    <source>
        <dbReference type="EMBL" id="KAF2661898.1"/>
    </source>
</evidence>
<dbReference type="AlphaFoldDB" id="A0A6A6TSL9"/>
<dbReference type="Proteomes" id="UP000799324">
    <property type="component" value="Unassembled WGS sequence"/>
</dbReference>
<gene>
    <name evidence="2" type="ORF">K491DRAFT_586097</name>
</gene>
<evidence type="ECO:0000313" key="3">
    <source>
        <dbReference type="Proteomes" id="UP000799324"/>
    </source>
</evidence>
<keyword evidence="3" id="KW-1185">Reference proteome</keyword>
<dbReference type="PANTHER" id="PTHR40260">
    <property type="entry name" value="BLR8190 PROTEIN"/>
    <property type="match status" value="1"/>
</dbReference>
<evidence type="ECO:0000256" key="1">
    <source>
        <dbReference type="ARBA" id="ARBA00005986"/>
    </source>
</evidence>
<reference evidence="2" key="1">
    <citation type="journal article" date="2020" name="Stud. Mycol.">
        <title>101 Dothideomycetes genomes: a test case for predicting lifestyles and emergence of pathogens.</title>
        <authorList>
            <person name="Haridas S."/>
            <person name="Albert R."/>
            <person name="Binder M."/>
            <person name="Bloem J."/>
            <person name="Labutti K."/>
            <person name="Salamov A."/>
            <person name="Andreopoulos B."/>
            <person name="Baker S."/>
            <person name="Barry K."/>
            <person name="Bills G."/>
            <person name="Bluhm B."/>
            <person name="Cannon C."/>
            <person name="Castanera R."/>
            <person name="Culley D."/>
            <person name="Daum C."/>
            <person name="Ezra D."/>
            <person name="Gonzalez J."/>
            <person name="Henrissat B."/>
            <person name="Kuo A."/>
            <person name="Liang C."/>
            <person name="Lipzen A."/>
            <person name="Lutzoni F."/>
            <person name="Magnuson J."/>
            <person name="Mondo S."/>
            <person name="Nolan M."/>
            <person name="Ohm R."/>
            <person name="Pangilinan J."/>
            <person name="Park H.-J."/>
            <person name="Ramirez L."/>
            <person name="Alfaro M."/>
            <person name="Sun H."/>
            <person name="Tritt A."/>
            <person name="Yoshinaga Y."/>
            <person name="Zwiers L.-H."/>
            <person name="Turgeon B."/>
            <person name="Goodwin S."/>
            <person name="Spatafora J."/>
            <person name="Crous P."/>
            <person name="Grigoriev I."/>
        </authorList>
    </citation>
    <scope>NUCLEOTIDE SEQUENCE</scope>
    <source>
        <strain evidence="2">CBS 122681</strain>
    </source>
</reference>
<proteinExistence type="inferred from homology"/>
<dbReference type="OrthoDB" id="4892971at2759"/>
<dbReference type="InterPro" id="IPR011008">
    <property type="entry name" value="Dimeric_a/b-barrel"/>
</dbReference>
<accession>A0A6A6TSL9</accession>
<dbReference type="NCBIfam" id="TIGR02118">
    <property type="entry name" value="EthD family reductase"/>
    <property type="match status" value="1"/>
</dbReference>
<sequence>MSTMLTLLYPIPDDRTDTFNVDYYLNKHIPLARDAWTKYGLTKWSVVRLAPATGYSLQTIMLWDSPQSLGNAFQEASKEVMSDLENFSTKAPVVIQGVVAAGTLD</sequence>
<dbReference type="InterPro" id="IPR009799">
    <property type="entry name" value="EthD_dom"/>
</dbReference>
<dbReference type="GO" id="GO:0016491">
    <property type="term" value="F:oxidoreductase activity"/>
    <property type="evidence" value="ECO:0007669"/>
    <property type="project" value="InterPro"/>
</dbReference>
<protein>
    <recommendedName>
        <fullName evidence="4">EthD domain-containing protein</fullName>
    </recommendedName>
</protein>
<dbReference type="PANTHER" id="PTHR40260:SF2">
    <property type="entry name" value="BLR8190 PROTEIN"/>
    <property type="match status" value="1"/>
</dbReference>
<evidence type="ECO:0008006" key="4">
    <source>
        <dbReference type="Google" id="ProtNLM"/>
    </source>
</evidence>
<dbReference type="Gene3D" id="3.30.70.100">
    <property type="match status" value="1"/>
</dbReference>
<dbReference type="SUPFAM" id="SSF54909">
    <property type="entry name" value="Dimeric alpha+beta barrel"/>
    <property type="match status" value="1"/>
</dbReference>